<dbReference type="RefSeq" id="WP_121278181.1">
    <property type="nucleotide sequence ID" value="NZ_RBZV01000004.1"/>
</dbReference>
<dbReference type="OrthoDB" id="9773538at2"/>
<dbReference type="Gene3D" id="1.10.1370.10">
    <property type="entry name" value="Neurolysin, domain 3"/>
    <property type="match status" value="1"/>
</dbReference>
<dbReference type="PANTHER" id="PTHR43660:SF1">
    <property type="entry name" value="DIPEPTIDYL CARBOXYPEPTIDASE"/>
    <property type="match status" value="1"/>
</dbReference>
<dbReference type="EMBL" id="RBZV01000004">
    <property type="protein sequence ID" value="RKP48333.1"/>
    <property type="molecule type" value="Genomic_DNA"/>
</dbReference>
<dbReference type="PANTHER" id="PTHR43660">
    <property type="entry name" value="DIPEPTIDYL CARBOXYPEPTIDASE"/>
    <property type="match status" value="1"/>
</dbReference>
<dbReference type="FunFam" id="3.40.390.10:FF:000009">
    <property type="entry name" value="Oligopeptidase A"/>
    <property type="match status" value="1"/>
</dbReference>
<sequence>MTTSNAMNPLLEPWNDPHGLPPFARIVPEHFPPAFEAAMREHRDEIDAIANASDAPTFDNTIAAIDAAGQTLFRLTVLFENLAASATSPALQAVERDWSPRLAAHESVIYQHEALFARVAGVYAERESLALTAEQRRLLERFYLDFERAGATLAPQAKARFAEIVEQLAALAAQFRQNVLGDETAFALTLSGDELAGLPPSLLESAREAARVRGLPDGTHAITLAPSLAEPFLTFSERRDLRERVWRAGKERGAHDGERDNRPVAARIVALRQEKASLLGYATYADYRLADRMAHTPQAANDLLTRAWQPALVKAGEDRAALTELARELGQPTPIAAWDWMYLAEKLRQKRFSIDDAQIKPYFSLDAMVAAMFDCASRLFGLRFTERHDVTLYHADARLWEVADSEGKPVGVFIGDNFARPGKRSGAWMSILRAQSGLNGGTLPIVLNNNNFAKGAQTLLSFDDIRTLFHEFGHGLHGLLSNVHYHRLSGTNVLMDFVELPSQLFESWARERDVLQRHARHVETGEPIPEVLLDRLEAASRFDQAYATVEYGASALVDMALHSLPRGEAVDIAEFQTAQAAKHGVPPEIDFRHRLSHFQHLFAGEDYAAGYYVYLWADVLAADGYTAFEEAGNPFDRATAERLHKWIYSSGNSIDPALAYERFRGRAPAVEPVLKKRGLL</sequence>
<evidence type="ECO:0000256" key="6">
    <source>
        <dbReference type="ARBA" id="ARBA00023049"/>
    </source>
</evidence>
<dbReference type="AlphaFoldDB" id="A0A494XLC1"/>
<gene>
    <name evidence="9" type="ORF">D7S89_13545</name>
</gene>
<keyword evidence="3 7" id="KW-0479">Metal-binding</keyword>
<evidence type="ECO:0000256" key="4">
    <source>
        <dbReference type="ARBA" id="ARBA00022801"/>
    </source>
</evidence>
<dbReference type="Gene3D" id="1.10.1370.40">
    <property type="match status" value="1"/>
</dbReference>
<comment type="cofactor">
    <cofactor evidence="7">
        <name>Zn(2+)</name>
        <dbReference type="ChEBI" id="CHEBI:29105"/>
    </cofactor>
    <text evidence="7">Binds 1 zinc ion.</text>
</comment>
<dbReference type="InterPro" id="IPR045090">
    <property type="entry name" value="Pept_M3A_M3B"/>
</dbReference>
<evidence type="ECO:0000259" key="8">
    <source>
        <dbReference type="Pfam" id="PF01432"/>
    </source>
</evidence>
<keyword evidence="2 7" id="KW-0645">Protease</keyword>
<dbReference type="GO" id="GO:0046872">
    <property type="term" value="F:metal ion binding"/>
    <property type="evidence" value="ECO:0007669"/>
    <property type="project" value="UniProtKB-UniRule"/>
</dbReference>
<feature type="domain" description="Peptidase M3A/M3B catalytic" evidence="8">
    <location>
        <begin position="233"/>
        <end position="678"/>
    </location>
</feature>
<dbReference type="InterPro" id="IPR034005">
    <property type="entry name" value="M3A_DCP"/>
</dbReference>
<keyword evidence="5 7" id="KW-0862">Zinc</keyword>
<dbReference type="CDD" id="cd06456">
    <property type="entry name" value="M3A_DCP"/>
    <property type="match status" value="1"/>
</dbReference>
<reference evidence="9 10" key="1">
    <citation type="submission" date="2018-10" db="EMBL/GenBank/DDBJ databases">
        <title>Paraburkholderia sp. 7MK8-2, isolated from soil.</title>
        <authorList>
            <person name="Gao Z.-H."/>
            <person name="Qiu L.-H."/>
        </authorList>
    </citation>
    <scope>NUCLEOTIDE SEQUENCE [LARGE SCALE GENOMIC DNA]</scope>
    <source>
        <strain evidence="9 10">7MK8-2</strain>
    </source>
</reference>
<evidence type="ECO:0000313" key="9">
    <source>
        <dbReference type="EMBL" id="RKP48333.1"/>
    </source>
</evidence>
<evidence type="ECO:0000256" key="2">
    <source>
        <dbReference type="ARBA" id="ARBA00022670"/>
    </source>
</evidence>
<keyword evidence="10" id="KW-1185">Reference proteome</keyword>
<dbReference type="InterPro" id="IPR001567">
    <property type="entry name" value="Pept_M3A_M3B_dom"/>
</dbReference>
<dbReference type="Pfam" id="PF01432">
    <property type="entry name" value="Peptidase_M3"/>
    <property type="match status" value="1"/>
</dbReference>
<name>A0A494XLC1_9BURK</name>
<accession>A0A494XLC1</accession>
<evidence type="ECO:0000256" key="3">
    <source>
        <dbReference type="ARBA" id="ARBA00022723"/>
    </source>
</evidence>
<dbReference type="InterPro" id="IPR024077">
    <property type="entry name" value="Neurolysin/TOP_dom2"/>
</dbReference>
<dbReference type="GO" id="GO:0006508">
    <property type="term" value="P:proteolysis"/>
    <property type="evidence" value="ECO:0007669"/>
    <property type="project" value="UniProtKB-KW"/>
</dbReference>
<keyword evidence="6 7" id="KW-0482">Metalloprotease</keyword>
<dbReference type="GO" id="GO:0005829">
    <property type="term" value="C:cytosol"/>
    <property type="evidence" value="ECO:0007669"/>
    <property type="project" value="TreeGrafter"/>
</dbReference>
<dbReference type="InterPro" id="IPR024079">
    <property type="entry name" value="MetalloPept_cat_dom_sf"/>
</dbReference>
<organism evidence="9 10">
    <name type="scientific">Trinickia fusca</name>
    <dbReference type="NCBI Taxonomy" id="2419777"/>
    <lineage>
        <taxon>Bacteria</taxon>
        <taxon>Pseudomonadati</taxon>
        <taxon>Pseudomonadota</taxon>
        <taxon>Betaproteobacteria</taxon>
        <taxon>Burkholderiales</taxon>
        <taxon>Burkholderiaceae</taxon>
        <taxon>Trinickia</taxon>
    </lineage>
</organism>
<proteinExistence type="inferred from homology"/>
<dbReference type="Proteomes" id="UP000280434">
    <property type="component" value="Unassembled WGS sequence"/>
</dbReference>
<dbReference type="Gene3D" id="3.40.390.10">
    <property type="entry name" value="Collagenase (Catalytic Domain)"/>
    <property type="match status" value="1"/>
</dbReference>
<dbReference type="GO" id="GO:0004222">
    <property type="term" value="F:metalloendopeptidase activity"/>
    <property type="evidence" value="ECO:0007669"/>
    <property type="project" value="InterPro"/>
</dbReference>
<evidence type="ECO:0000256" key="7">
    <source>
        <dbReference type="RuleBase" id="RU003435"/>
    </source>
</evidence>
<evidence type="ECO:0000313" key="10">
    <source>
        <dbReference type="Proteomes" id="UP000280434"/>
    </source>
</evidence>
<keyword evidence="4 7" id="KW-0378">Hydrolase</keyword>
<dbReference type="SUPFAM" id="SSF55486">
    <property type="entry name" value="Metalloproteases ('zincins'), catalytic domain"/>
    <property type="match status" value="1"/>
</dbReference>
<comment type="caution">
    <text evidence="9">The sequence shown here is derived from an EMBL/GenBank/DDBJ whole genome shotgun (WGS) entry which is preliminary data.</text>
</comment>
<evidence type="ECO:0000256" key="5">
    <source>
        <dbReference type="ARBA" id="ARBA00022833"/>
    </source>
</evidence>
<comment type="similarity">
    <text evidence="1 7">Belongs to the peptidase M3 family.</text>
</comment>
<evidence type="ECO:0000256" key="1">
    <source>
        <dbReference type="ARBA" id="ARBA00006040"/>
    </source>
</evidence>
<dbReference type="GO" id="GO:0004180">
    <property type="term" value="F:carboxypeptidase activity"/>
    <property type="evidence" value="ECO:0007669"/>
    <property type="project" value="TreeGrafter"/>
</dbReference>
<protein>
    <submittedName>
        <fullName evidence="9">M3 family peptidase</fullName>
    </submittedName>
</protein>